<organism evidence="1 2">
    <name type="scientific">Pelagibacter phage HTVC119P</name>
    <dbReference type="NCBI Taxonomy" id="2283020"/>
    <lineage>
        <taxon>Viruses</taxon>
        <taxon>Duplodnaviria</taxon>
        <taxon>Heunggongvirae</taxon>
        <taxon>Uroviricota</taxon>
        <taxon>Caudoviricetes</taxon>
        <taxon>Autographivirales</taxon>
        <taxon>Votkovvirus</taxon>
    </lineage>
</organism>
<accession>A0AC59HC81</accession>
<protein>
    <submittedName>
        <fullName evidence="1">Uncharacterized protein</fullName>
    </submittedName>
</protein>
<sequence length="71" mass="8646">MKRFDYYSTKWSDYIMSQIGESIATARKQNKMQYLYVHREEDAEIIMDMLNILSTMSQYAFMVEVRYVRLN</sequence>
<reference evidence="1 2" key="1">
    <citation type="journal article" date="2019" name="Environ. Microbiol.">
        <title>Pelagiphages in the Podoviridae family integrate into host genomes.</title>
        <authorList>
            <person name="Zhao Y."/>
            <person name="Qin F."/>
            <person name="Zhang R."/>
            <person name="Giovannoni S.J."/>
            <person name="Zhang Z."/>
            <person name="Sun J."/>
            <person name="Du S."/>
            <person name="Rensing C."/>
        </authorList>
    </citation>
    <scope>NUCLEOTIDE SEQUENCE [LARGE SCALE GENOMIC DNA]</scope>
</reference>
<gene>
    <name evidence="1" type="ORF">P119_gp18</name>
</gene>
<proteinExistence type="predicted"/>
<name>A0AC59HC81_9CAUD</name>
<dbReference type="Proteomes" id="UP000317351">
    <property type="component" value="Segment"/>
</dbReference>
<evidence type="ECO:0000313" key="1">
    <source>
        <dbReference type="EMBL" id="AXH71367.1"/>
    </source>
</evidence>
<dbReference type="EMBL" id="MH598806">
    <property type="protein sequence ID" value="AXH71367.1"/>
    <property type="molecule type" value="Genomic_DNA"/>
</dbReference>
<evidence type="ECO:0000313" key="2">
    <source>
        <dbReference type="Proteomes" id="UP000317351"/>
    </source>
</evidence>